<keyword evidence="1" id="KW-0472">Membrane</keyword>
<accession>A0A1U7ND38</accession>
<organism evidence="2 3">
    <name type="scientific">Ileibacterium valens</name>
    <dbReference type="NCBI Taxonomy" id="1862668"/>
    <lineage>
        <taxon>Bacteria</taxon>
        <taxon>Bacillati</taxon>
        <taxon>Bacillota</taxon>
        <taxon>Erysipelotrichia</taxon>
        <taxon>Erysipelotrichales</taxon>
        <taxon>Erysipelotrichaceae</taxon>
        <taxon>Ileibacterium</taxon>
    </lineage>
</organism>
<name>A0A1U7ND38_9FIRM</name>
<sequence>MYTSLPWNNYYGFFGFIWYILLACGLFQTFRKAGEEGWKAIIPIYNLYICFKIANKESMFWLWGGSLLLSGLFAWMSNLAIFFLLGAVSTIFSLIAALLLADMWYGISVNFGHGFGFALGLIFLNPLFIIILGFGDSQYRSFYRRY</sequence>
<reference evidence="2 3" key="1">
    <citation type="submission" date="2016-11" db="EMBL/GenBank/DDBJ databases">
        <title>Description of two novel members of the family Erysipelotrichaceae: Ileibacterium lipovorans gen. nov., sp. nov. and Dubosiella newyorkensis, gen. nov., sp. nov.</title>
        <authorList>
            <person name="Cox L.M."/>
            <person name="Sohn J."/>
            <person name="Tyrrell K.L."/>
            <person name="Citron D.M."/>
            <person name="Lawson P.A."/>
            <person name="Patel N.B."/>
            <person name="Iizumi T."/>
            <person name="Perez-Perez G.I."/>
            <person name="Goldstein E.J."/>
            <person name="Blaser M.J."/>
        </authorList>
    </citation>
    <scope>NUCLEOTIDE SEQUENCE [LARGE SCALE GENOMIC DNA]</scope>
    <source>
        <strain evidence="2 3">NYU-BL-A3</strain>
    </source>
</reference>
<proteinExistence type="predicted"/>
<keyword evidence="1" id="KW-1133">Transmembrane helix</keyword>
<feature type="transmembrane region" description="Helical" evidence="1">
    <location>
        <begin position="12"/>
        <end position="30"/>
    </location>
</feature>
<keyword evidence="3" id="KW-1185">Reference proteome</keyword>
<dbReference type="Proteomes" id="UP000186341">
    <property type="component" value="Unassembled WGS sequence"/>
</dbReference>
<keyword evidence="1" id="KW-0812">Transmembrane</keyword>
<protein>
    <submittedName>
        <fullName evidence="2">Uncharacterized protein</fullName>
    </submittedName>
</protein>
<evidence type="ECO:0000313" key="3">
    <source>
        <dbReference type="Proteomes" id="UP000186341"/>
    </source>
</evidence>
<dbReference type="Pfam" id="PF18936">
    <property type="entry name" value="DUF5684"/>
    <property type="match status" value="1"/>
</dbReference>
<feature type="transmembrane region" description="Helical" evidence="1">
    <location>
        <begin position="83"/>
        <end position="107"/>
    </location>
</feature>
<feature type="transmembrane region" description="Helical" evidence="1">
    <location>
        <begin position="60"/>
        <end position="76"/>
    </location>
</feature>
<gene>
    <name evidence="2" type="ORF">BO222_11985</name>
</gene>
<dbReference type="AlphaFoldDB" id="A0A1U7ND38"/>
<evidence type="ECO:0000256" key="1">
    <source>
        <dbReference type="SAM" id="Phobius"/>
    </source>
</evidence>
<dbReference type="EMBL" id="MPJW01000260">
    <property type="protein sequence ID" value="OLU36771.1"/>
    <property type="molecule type" value="Genomic_DNA"/>
</dbReference>
<dbReference type="InterPro" id="IPR043739">
    <property type="entry name" value="DUF5684"/>
</dbReference>
<feature type="transmembrane region" description="Helical" evidence="1">
    <location>
        <begin position="113"/>
        <end position="135"/>
    </location>
</feature>
<comment type="caution">
    <text evidence="2">The sequence shown here is derived from an EMBL/GenBank/DDBJ whole genome shotgun (WGS) entry which is preliminary data.</text>
</comment>
<evidence type="ECO:0000313" key="2">
    <source>
        <dbReference type="EMBL" id="OLU36771.1"/>
    </source>
</evidence>